<proteinExistence type="predicted"/>
<protein>
    <submittedName>
        <fullName evidence="2">Uncharacterized protein</fullName>
    </submittedName>
</protein>
<evidence type="ECO:0000256" key="1">
    <source>
        <dbReference type="SAM" id="MobiDB-lite"/>
    </source>
</evidence>
<organism evidence="2 3">
    <name type="scientific">Marasmiellus scandens</name>
    <dbReference type="NCBI Taxonomy" id="2682957"/>
    <lineage>
        <taxon>Eukaryota</taxon>
        <taxon>Fungi</taxon>
        <taxon>Dikarya</taxon>
        <taxon>Basidiomycota</taxon>
        <taxon>Agaricomycotina</taxon>
        <taxon>Agaricomycetes</taxon>
        <taxon>Agaricomycetidae</taxon>
        <taxon>Agaricales</taxon>
        <taxon>Marasmiineae</taxon>
        <taxon>Omphalotaceae</taxon>
        <taxon>Marasmiellus</taxon>
    </lineage>
</organism>
<evidence type="ECO:0000313" key="3">
    <source>
        <dbReference type="Proteomes" id="UP001498398"/>
    </source>
</evidence>
<gene>
    <name evidence="2" type="ORF">VKT23_006539</name>
</gene>
<name>A0ABR1JQ50_9AGAR</name>
<dbReference type="Proteomes" id="UP001498398">
    <property type="component" value="Unassembled WGS sequence"/>
</dbReference>
<reference evidence="2 3" key="1">
    <citation type="submission" date="2024-01" db="EMBL/GenBank/DDBJ databases">
        <title>A draft genome for the cacao thread blight pathogen Marasmiellus scandens.</title>
        <authorList>
            <person name="Baruah I.K."/>
            <person name="Leung J."/>
            <person name="Bukari Y."/>
            <person name="Amoako-Attah I."/>
            <person name="Meinhardt L.W."/>
            <person name="Bailey B.A."/>
            <person name="Cohen S.P."/>
        </authorList>
    </citation>
    <scope>NUCLEOTIDE SEQUENCE [LARGE SCALE GENOMIC DNA]</scope>
    <source>
        <strain evidence="2 3">GH-19</strain>
    </source>
</reference>
<feature type="region of interest" description="Disordered" evidence="1">
    <location>
        <begin position="68"/>
        <end position="93"/>
    </location>
</feature>
<dbReference type="EMBL" id="JBANRG010000008">
    <property type="protein sequence ID" value="KAK7464372.1"/>
    <property type="molecule type" value="Genomic_DNA"/>
</dbReference>
<feature type="compositionally biased region" description="Polar residues" evidence="1">
    <location>
        <begin position="74"/>
        <end position="83"/>
    </location>
</feature>
<comment type="caution">
    <text evidence="2">The sequence shown here is derived from an EMBL/GenBank/DDBJ whole genome shotgun (WGS) entry which is preliminary data.</text>
</comment>
<keyword evidence="3" id="KW-1185">Reference proteome</keyword>
<sequence>MTITRTNLLQVTICTGQRRSKSKHTFTISTRQDHQVALNVDLTVDNKPCIEILQCIRDSEDYSTLPDPVGTAQIGETSSTNDDMSVAPASERESMQRFVARTAARDYFDEDKGDELQLPKLPTNEQVIATLDKERLLQHVALKDMMMEILLDRVHELQAEHGFQFRWPESTQN</sequence>
<accession>A0ABR1JQ50</accession>
<evidence type="ECO:0000313" key="2">
    <source>
        <dbReference type="EMBL" id="KAK7464372.1"/>
    </source>
</evidence>